<dbReference type="PANTHER" id="PTHR23244">
    <property type="entry name" value="KELCH REPEAT DOMAIN"/>
    <property type="match status" value="1"/>
</dbReference>
<evidence type="ECO:0000313" key="2">
    <source>
        <dbReference type="Proteomes" id="UP001190700"/>
    </source>
</evidence>
<gene>
    <name evidence="1" type="ORF">CYMTET_21009</name>
</gene>
<dbReference type="EMBL" id="LGRX02010295">
    <property type="protein sequence ID" value="KAK3270599.1"/>
    <property type="molecule type" value="Genomic_DNA"/>
</dbReference>
<accession>A0AAE0G2U9</accession>
<protein>
    <submittedName>
        <fullName evidence="1">Uncharacterized protein</fullName>
    </submittedName>
</protein>
<dbReference type="SUPFAM" id="SSF117281">
    <property type="entry name" value="Kelch motif"/>
    <property type="match status" value="1"/>
</dbReference>
<evidence type="ECO:0000313" key="1">
    <source>
        <dbReference type="EMBL" id="KAK3270599.1"/>
    </source>
</evidence>
<proteinExistence type="predicted"/>
<name>A0AAE0G2U9_9CHLO</name>
<dbReference type="AlphaFoldDB" id="A0AAE0G2U9"/>
<keyword evidence="2" id="KW-1185">Reference proteome</keyword>
<dbReference type="Gene3D" id="2.120.10.80">
    <property type="entry name" value="Kelch-type beta propeller"/>
    <property type="match status" value="1"/>
</dbReference>
<reference evidence="1 2" key="1">
    <citation type="journal article" date="2015" name="Genome Biol. Evol.">
        <title>Comparative Genomics of a Bacterivorous Green Alga Reveals Evolutionary Causalities and Consequences of Phago-Mixotrophic Mode of Nutrition.</title>
        <authorList>
            <person name="Burns J.A."/>
            <person name="Paasch A."/>
            <person name="Narechania A."/>
            <person name="Kim E."/>
        </authorList>
    </citation>
    <scope>NUCLEOTIDE SEQUENCE [LARGE SCALE GENOMIC DNA]</scope>
    <source>
        <strain evidence="1 2">PLY_AMNH</strain>
    </source>
</reference>
<dbReference type="Proteomes" id="UP001190700">
    <property type="component" value="Unassembled WGS sequence"/>
</dbReference>
<organism evidence="1 2">
    <name type="scientific">Cymbomonas tetramitiformis</name>
    <dbReference type="NCBI Taxonomy" id="36881"/>
    <lineage>
        <taxon>Eukaryota</taxon>
        <taxon>Viridiplantae</taxon>
        <taxon>Chlorophyta</taxon>
        <taxon>Pyramimonadophyceae</taxon>
        <taxon>Pyramimonadales</taxon>
        <taxon>Pyramimonadaceae</taxon>
        <taxon>Cymbomonas</taxon>
    </lineage>
</organism>
<comment type="caution">
    <text evidence="1">The sequence shown here is derived from an EMBL/GenBank/DDBJ whole genome shotgun (WGS) entry which is preliminary data.</text>
</comment>
<sequence>MQCVSVGPVGPVKPLPRWGHTANLICNPNSGERGLYVFGGHGGDQSSHLNDVRKFDLDTSEWSKVAVKGTPPCPRDSHTATTVGLRLFIFAGTDGNTPLDDLYIFDTAREL</sequence>
<dbReference type="PANTHER" id="PTHR23244:SF471">
    <property type="entry name" value="GUANINE NUCLEOTIDE-BINDING PROTEIN SUBUNIT BETA 1-RELATED"/>
    <property type="match status" value="1"/>
</dbReference>
<dbReference type="InterPro" id="IPR015915">
    <property type="entry name" value="Kelch-typ_b-propeller"/>
</dbReference>
<dbReference type="Pfam" id="PF24681">
    <property type="entry name" value="Kelch_KLHDC2_KLHL20_DRC7"/>
    <property type="match status" value="1"/>
</dbReference>